<name>A0AAP0F8P6_9MAGN</name>
<dbReference type="AlphaFoldDB" id="A0AAP0F8P6"/>
<dbReference type="EMBL" id="JBBNAE010000008">
    <property type="protein sequence ID" value="KAK9103538.1"/>
    <property type="molecule type" value="Genomic_DNA"/>
</dbReference>
<evidence type="ECO:0000313" key="3">
    <source>
        <dbReference type="Proteomes" id="UP001417504"/>
    </source>
</evidence>
<evidence type="ECO:0000256" key="1">
    <source>
        <dbReference type="SAM" id="MobiDB-lite"/>
    </source>
</evidence>
<feature type="compositionally biased region" description="Polar residues" evidence="1">
    <location>
        <begin position="25"/>
        <end position="37"/>
    </location>
</feature>
<feature type="region of interest" description="Disordered" evidence="1">
    <location>
        <begin position="16"/>
        <end position="49"/>
    </location>
</feature>
<reference evidence="2 3" key="1">
    <citation type="submission" date="2024-01" db="EMBL/GenBank/DDBJ databases">
        <title>Genome assemblies of Stephania.</title>
        <authorList>
            <person name="Yang L."/>
        </authorList>
    </citation>
    <scope>NUCLEOTIDE SEQUENCE [LARGE SCALE GENOMIC DNA]</scope>
    <source>
        <strain evidence="2">QJT</strain>
        <tissue evidence="2">Leaf</tissue>
    </source>
</reference>
<accession>A0AAP0F8P6</accession>
<sequence length="49" mass="5765">MFVVVVYKWVRDDEFGHGGAMAENRTGNQSEEVSPSPNFHERRKERKKE</sequence>
<proteinExistence type="predicted"/>
<keyword evidence="3" id="KW-1185">Reference proteome</keyword>
<comment type="caution">
    <text evidence="2">The sequence shown here is derived from an EMBL/GenBank/DDBJ whole genome shotgun (WGS) entry which is preliminary data.</text>
</comment>
<dbReference type="Proteomes" id="UP001417504">
    <property type="component" value="Unassembled WGS sequence"/>
</dbReference>
<protein>
    <submittedName>
        <fullName evidence="2">Uncharacterized protein</fullName>
    </submittedName>
</protein>
<organism evidence="2 3">
    <name type="scientific">Stephania japonica</name>
    <dbReference type="NCBI Taxonomy" id="461633"/>
    <lineage>
        <taxon>Eukaryota</taxon>
        <taxon>Viridiplantae</taxon>
        <taxon>Streptophyta</taxon>
        <taxon>Embryophyta</taxon>
        <taxon>Tracheophyta</taxon>
        <taxon>Spermatophyta</taxon>
        <taxon>Magnoliopsida</taxon>
        <taxon>Ranunculales</taxon>
        <taxon>Menispermaceae</taxon>
        <taxon>Menispermoideae</taxon>
        <taxon>Cissampelideae</taxon>
        <taxon>Stephania</taxon>
    </lineage>
</organism>
<gene>
    <name evidence="2" type="ORF">Sjap_020792</name>
</gene>
<evidence type="ECO:0000313" key="2">
    <source>
        <dbReference type="EMBL" id="KAK9103538.1"/>
    </source>
</evidence>